<evidence type="ECO:0000256" key="6">
    <source>
        <dbReference type="SAM" id="Coils"/>
    </source>
</evidence>
<protein>
    <recommendedName>
        <fullName evidence="4">Vacuolar-sorting protein SNF7</fullName>
    </recommendedName>
    <alternativeName>
        <fullName evidence="5">Vacuolar protein-sorting-associated protein 32</fullName>
    </alternativeName>
</protein>
<dbReference type="GeneID" id="36568398"/>
<feature type="compositionally biased region" description="Basic and acidic residues" evidence="7">
    <location>
        <begin position="428"/>
        <end position="440"/>
    </location>
</feature>
<comment type="caution">
    <text evidence="8">The sequence shown here is derived from an EMBL/GenBank/DDBJ whole genome shotgun (WGS) entry which is preliminary data.</text>
</comment>
<dbReference type="Proteomes" id="UP000241107">
    <property type="component" value="Unassembled WGS sequence"/>
</dbReference>
<dbReference type="PANTHER" id="PTHR22761">
    <property type="entry name" value="CHARGED MULTIVESICULAR BODY PROTEIN"/>
    <property type="match status" value="1"/>
</dbReference>
<keyword evidence="6" id="KW-0175">Coiled coil</keyword>
<evidence type="ECO:0000256" key="2">
    <source>
        <dbReference type="ARBA" id="ARBA00006190"/>
    </source>
</evidence>
<evidence type="ECO:0000256" key="1">
    <source>
        <dbReference type="ARBA" id="ARBA00004177"/>
    </source>
</evidence>
<evidence type="ECO:0000313" key="8">
    <source>
        <dbReference type="EMBL" id="PSK34651.1"/>
    </source>
</evidence>
<evidence type="ECO:0000313" key="9">
    <source>
        <dbReference type="Proteomes" id="UP000241107"/>
    </source>
</evidence>
<dbReference type="GO" id="GO:0005771">
    <property type="term" value="C:multivesicular body"/>
    <property type="evidence" value="ECO:0007669"/>
    <property type="project" value="TreeGrafter"/>
</dbReference>
<reference evidence="8 9" key="1">
    <citation type="submission" date="2018-03" db="EMBL/GenBank/DDBJ databases">
        <title>Candida pseudohaemulonii genome assembly and annotation.</title>
        <authorList>
            <person name="Munoz J.F."/>
            <person name="Gade L.G."/>
            <person name="Chow N.A."/>
            <person name="Litvintseva A.P."/>
            <person name="Loparev V.N."/>
            <person name="Cuomo C.A."/>
        </authorList>
    </citation>
    <scope>NUCLEOTIDE SEQUENCE [LARGE SCALE GENOMIC DNA]</scope>
    <source>
        <strain evidence="8 9">B12108</strain>
    </source>
</reference>
<dbReference type="STRING" id="418784.A0A2P7YFB3"/>
<evidence type="ECO:0000256" key="7">
    <source>
        <dbReference type="SAM" id="MobiDB-lite"/>
    </source>
</evidence>
<dbReference type="PANTHER" id="PTHR22761:SF10">
    <property type="entry name" value="GH13992P"/>
    <property type="match status" value="1"/>
</dbReference>
<dbReference type="GO" id="GO:0009898">
    <property type="term" value="C:cytoplasmic side of plasma membrane"/>
    <property type="evidence" value="ECO:0007669"/>
    <property type="project" value="TreeGrafter"/>
</dbReference>
<name>A0A2P7YFB3_9ASCO</name>
<proteinExistence type="inferred from homology"/>
<dbReference type="OrthoDB" id="10250120at2759"/>
<dbReference type="EMBL" id="PYFQ01000020">
    <property type="protein sequence ID" value="PSK34651.1"/>
    <property type="molecule type" value="Genomic_DNA"/>
</dbReference>
<feature type="compositionally biased region" description="Basic and acidic residues" evidence="7">
    <location>
        <begin position="395"/>
        <end position="415"/>
    </location>
</feature>
<dbReference type="Pfam" id="PF25880">
    <property type="entry name" value="WHD_CHMP7_1st"/>
    <property type="match status" value="1"/>
</dbReference>
<feature type="coiled-coil region" evidence="6">
    <location>
        <begin position="303"/>
        <end position="343"/>
    </location>
</feature>
<accession>A0A2P7YFB3</accession>
<evidence type="ECO:0000256" key="4">
    <source>
        <dbReference type="ARBA" id="ARBA00040017"/>
    </source>
</evidence>
<dbReference type="VEuPathDB" id="FungiDB:C7M61_005011"/>
<comment type="similarity">
    <text evidence="2">Belongs to the SNF7 family.</text>
</comment>
<dbReference type="GO" id="GO:0006900">
    <property type="term" value="P:vesicle budding from membrane"/>
    <property type="evidence" value="ECO:0007669"/>
    <property type="project" value="TreeGrafter"/>
</dbReference>
<keyword evidence="3" id="KW-0967">Endosome</keyword>
<dbReference type="GO" id="GO:0000815">
    <property type="term" value="C:ESCRT III complex"/>
    <property type="evidence" value="ECO:0007669"/>
    <property type="project" value="TreeGrafter"/>
</dbReference>
<dbReference type="Pfam" id="PF03357">
    <property type="entry name" value="Snf7"/>
    <property type="match status" value="1"/>
</dbReference>
<sequence length="440" mass="48955">MDDLAKKVPSFKELRLPSLYSDFVELRELNPEGFAANIDAWSALLLEGLKSHFFKSSVSITSSGLAVSLRHSKHGEPKALGLVLDELVRSKKYIPLSIYKDTSPYTSRSIADYISPMKWLLATWALMKLSSFKSSKAGTLLPESYIHIDNLAAVGDEVTKLVQQRIDKEGVYSSRLLDGDMFAAVVRQVHDHISDSDIDVLHTYIARDAGKMTLVKQNSKSDRIYIKFGTSEAEISEDDISIIRLKGSIQSLALRSKVLEHRLDNEIPERIKSLLKLKDSDRQERLKNILIQKAQVKKSLLKCEAASNQLVTLLEAVNDAQGNASLFETLQSTKATLQSLNEKVSLDDLDELQLELDEEIAATNTISDSLVVSTDGIDEAAVDDELELLEKEELAKAGKSGKKEKSDSELHKKLENLNIQDTSPPEAPKSEKEEPQLLHS</sequence>
<dbReference type="AlphaFoldDB" id="A0A2P7YFB3"/>
<comment type="subcellular location">
    <subcellularLocation>
        <location evidence="1">Endosome</location>
    </subcellularLocation>
</comment>
<gene>
    <name evidence="8" type="ORF">C7M61_005011</name>
</gene>
<evidence type="ECO:0000256" key="5">
    <source>
        <dbReference type="ARBA" id="ARBA00042586"/>
    </source>
</evidence>
<dbReference type="GO" id="GO:0032511">
    <property type="term" value="P:late endosome to vacuole transport via multivesicular body sorting pathway"/>
    <property type="evidence" value="ECO:0007669"/>
    <property type="project" value="TreeGrafter"/>
</dbReference>
<dbReference type="RefSeq" id="XP_024711541.1">
    <property type="nucleotide sequence ID" value="XM_024860323.1"/>
</dbReference>
<keyword evidence="9" id="KW-1185">Reference proteome</keyword>
<feature type="region of interest" description="Disordered" evidence="7">
    <location>
        <begin position="395"/>
        <end position="440"/>
    </location>
</feature>
<organism evidence="8 9">
    <name type="scientific">Candidozyma pseudohaemuli</name>
    <dbReference type="NCBI Taxonomy" id="418784"/>
    <lineage>
        <taxon>Eukaryota</taxon>
        <taxon>Fungi</taxon>
        <taxon>Dikarya</taxon>
        <taxon>Ascomycota</taxon>
        <taxon>Saccharomycotina</taxon>
        <taxon>Pichiomycetes</taxon>
        <taxon>Metschnikowiaceae</taxon>
        <taxon>Candidozyma</taxon>
    </lineage>
</organism>
<evidence type="ECO:0000256" key="3">
    <source>
        <dbReference type="ARBA" id="ARBA00022753"/>
    </source>
</evidence>
<dbReference type="InterPro" id="IPR005024">
    <property type="entry name" value="Snf7_fam"/>
</dbReference>